<protein>
    <recommendedName>
        <fullName evidence="4">RNA-binding protein</fullName>
    </recommendedName>
</protein>
<dbReference type="EMBL" id="BMSX01000025">
    <property type="protein sequence ID" value="GGR50237.1"/>
    <property type="molecule type" value="Genomic_DNA"/>
</dbReference>
<reference evidence="2" key="1">
    <citation type="journal article" date="2014" name="Int. J. Syst. Evol. Microbiol.">
        <title>Complete genome sequence of Corynebacterium casei LMG S-19264T (=DSM 44701T), isolated from a smear-ripened cheese.</title>
        <authorList>
            <consortium name="US DOE Joint Genome Institute (JGI-PGF)"/>
            <person name="Walter F."/>
            <person name="Albersmeier A."/>
            <person name="Kalinowski J."/>
            <person name="Ruckert C."/>
        </authorList>
    </citation>
    <scope>NUCLEOTIDE SEQUENCE</scope>
    <source>
        <strain evidence="2">JCM 4346</strain>
    </source>
</reference>
<dbReference type="Proteomes" id="UP000658320">
    <property type="component" value="Unassembled WGS sequence"/>
</dbReference>
<dbReference type="InterPro" id="IPR012340">
    <property type="entry name" value="NA-bd_OB-fold"/>
</dbReference>
<accession>A0A918KYR8</accession>
<proteinExistence type="predicted"/>
<comment type="caution">
    <text evidence="2">The sequence shown here is derived from an EMBL/GenBank/DDBJ whole genome shotgun (WGS) entry which is preliminary data.</text>
</comment>
<evidence type="ECO:0008006" key="4">
    <source>
        <dbReference type="Google" id="ProtNLM"/>
    </source>
</evidence>
<keyword evidence="3" id="KW-1185">Reference proteome</keyword>
<sequence length="115" mass="12645">MGPEGPAGEAIRRAWAATVAALPVGTRITGQVIGRQRFGVFIRIDDVPGAVALAEITAMPQGMELPARGASVEREVFWHAHNHQERVRLDDWRTSGDRAVTTHTTRPVRQAPPYR</sequence>
<dbReference type="SUPFAM" id="SSF50249">
    <property type="entry name" value="Nucleic acid-binding proteins"/>
    <property type="match status" value="1"/>
</dbReference>
<dbReference type="AlphaFoldDB" id="A0A918KYR8"/>
<reference evidence="2" key="2">
    <citation type="submission" date="2020-09" db="EMBL/GenBank/DDBJ databases">
        <authorList>
            <person name="Sun Q."/>
            <person name="Ohkuma M."/>
        </authorList>
    </citation>
    <scope>NUCLEOTIDE SEQUENCE</scope>
    <source>
        <strain evidence="2">JCM 4346</strain>
    </source>
</reference>
<evidence type="ECO:0000313" key="3">
    <source>
        <dbReference type="Proteomes" id="UP000658320"/>
    </source>
</evidence>
<organism evidence="2 3">
    <name type="scientific">Streptomyces aurantiogriseus</name>
    <dbReference type="NCBI Taxonomy" id="66870"/>
    <lineage>
        <taxon>Bacteria</taxon>
        <taxon>Bacillati</taxon>
        <taxon>Actinomycetota</taxon>
        <taxon>Actinomycetes</taxon>
        <taxon>Kitasatosporales</taxon>
        <taxon>Streptomycetaceae</taxon>
        <taxon>Streptomyces</taxon>
    </lineage>
</organism>
<name>A0A918KYR8_9ACTN</name>
<evidence type="ECO:0000313" key="2">
    <source>
        <dbReference type="EMBL" id="GGR50237.1"/>
    </source>
</evidence>
<gene>
    <name evidence="2" type="ORF">GCM10010251_79120</name>
</gene>
<evidence type="ECO:0000256" key="1">
    <source>
        <dbReference type="SAM" id="MobiDB-lite"/>
    </source>
</evidence>
<feature type="region of interest" description="Disordered" evidence="1">
    <location>
        <begin position="93"/>
        <end position="115"/>
    </location>
</feature>